<dbReference type="InterPro" id="IPR000668">
    <property type="entry name" value="Peptidase_C1A_C"/>
</dbReference>
<dbReference type="GO" id="GO:0006508">
    <property type="term" value="P:proteolysis"/>
    <property type="evidence" value="ECO:0007669"/>
    <property type="project" value="UniProtKB-KW"/>
</dbReference>
<feature type="signal peptide" evidence="9">
    <location>
        <begin position="1"/>
        <end position="15"/>
    </location>
</feature>
<dbReference type="FunFam" id="3.90.70.10:FF:000006">
    <property type="entry name" value="Cathepsin S"/>
    <property type="match status" value="1"/>
</dbReference>
<dbReference type="EMBL" id="JABXBU010000001">
    <property type="protein sequence ID" value="KAF8796179.1"/>
    <property type="molecule type" value="Genomic_DNA"/>
</dbReference>
<feature type="domain" description="Cathepsin propeptide inhibitor" evidence="11">
    <location>
        <begin position="29"/>
        <end position="88"/>
    </location>
</feature>
<evidence type="ECO:0000256" key="8">
    <source>
        <dbReference type="SAM" id="Phobius"/>
    </source>
</evidence>
<dbReference type="InterPro" id="IPR013201">
    <property type="entry name" value="Prot_inhib_I29"/>
</dbReference>
<keyword evidence="6" id="KW-1015">Disulfide bond</keyword>
<evidence type="ECO:0000256" key="7">
    <source>
        <dbReference type="SAM" id="MobiDB-lite"/>
    </source>
</evidence>
<feature type="chain" id="PRO_5035791731" evidence="9">
    <location>
        <begin position="16"/>
        <end position="685"/>
    </location>
</feature>
<keyword evidence="8" id="KW-0812">Transmembrane</keyword>
<evidence type="ECO:0000313" key="13">
    <source>
        <dbReference type="Proteomes" id="UP000807504"/>
    </source>
</evidence>
<evidence type="ECO:0000256" key="5">
    <source>
        <dbReference type="ARBA" id="ARBA00023145"/>
    </source>
</evidence>
<sequence length="685" mass="74361">MKVVVFMALVAIVACKSTKSANPRLDGYWELFKKTFGKSYDAQEENYRRLIWGKNVGDILRHNFEAKLGLHSFTKGLNKYSDMSLKERRAKLNGFIHPTNVTRRLSVWLPPMNYELPEQVDWREQGLVTPVKDQLVCGSCWAFSATGALEGQHKRKTGQLMSLSEQNLVDCSRAEGTGGCHGGWMDQAFEYIKINRGIDTEESYPYTGLDGKCHYKESTKGATCSGFVDIPSGDEEALKIAVATIGPISVAICASEDFYDYKDGIYETDECDKTVDALNHAVLIIGYGTENGKDYWLVKNCSQSCLLLFQLEFKLGKGWIHEDGEKQGQSLWNCDKSQFSTKNSNTMFFVLLMLGMTGINSVKTYSDLDKRFPVLDDEPEYYDMYYDVPFEYGPYDDYTDFASHETTNSKNKTGDKILNDAGAPDENLRPETKPDTTELSSTSTHADGKTNSFAATSPTISTSPKSATTTNSSTSDNTTASSTTTTTSTTPATTSTSKSPTTSASHATTSSTTPATTSTSQSPTTSTSNATTSSTTPATTSSTTPATTSTSQSPTTSTSNATTSSTTPASTSTELSSTTSISSTHTTEHSNTTTETASTPTESTTTVHTSVTPSSTTAEPSTDTSSTSTIPPTKKPPMPKNIIAAIVVCCVIAVVIIAIAVYYFVRRRRERLLYGDRQPLATDSS</sequence>
<dbReference type="InterPro" id="IPR038765">
    <property type="entry name" value="Papain-like_cys_pep_sf"/>
</dbReference>
<gene>
    <name evidence="12" type="ORF">HNY73_000592</name>
</gene>
<feature type="compositionally biased region" description="Polar residues" evidence="7">
    <location>
        <begin position="437"/>
        <end position="460"/>
    </location>
</feature>
<protein>
    <submittedName>
        <fullName evidence="12">Cathepsin S like protein</fullName>
    </submittedName>
</protein>
<evidence type="ECO:0000313" key="12">
    <source>
        <dbReference type="EMBL" id="KAF8796179.1"/>
    </source>
</evidence>
<dbReference type="PROSITE" id="PS00139">
    <property type="entry name" value="THIOL_PROTEASE_CYS"/>
    <property type="match status" value="1"/>
</dbReference>
<evidence type="ECO:0000256" key="2">
    <source>
        <dbReference type="ARBA" id="ARBA00022670"/>
    </source>
</evidence>
<comment type="caution">
    <text evidence="12">The sequence shown here is derived from an EMBL/GenBank/DDBJ whole genome shotgun (WGS) entry which is preliminary data.</text>
</comment>
<keyword evidence="8" id="KW-0472">Membrane</keyword>
<dbReference type="PROSITE" id="PS51257">
    <property type="entry name" value="PROKAR_LIPOPROTEIN"/>
    <property type="match status" value="1"/>
</dbReference>
<dbReference type="AlphaFoldDB" id="A0A8T0G2W0"/>
<name>A0A8T0G2W0_ARGBR</name>
<dbReference type="PRINTS" id="PR00705">
    <property type="entry name" value="PAPAIN"/>
</dbReference>
<dbReference type="InterPro" id="IPR013128">
    <property type="entry name" value="Peptidase_C1A"/>
</dbReference>
<reference evidence="12" key="2">
    <citation type="submission" date="2020-06" db="EMBL/GenBank/DDBJ databases">
        <authorList>
            <person name="Sheffer M."/>
        </authorList>
    </citation>
    <scope>NUCLEOTIDE SEQUENCE</scope>
</reference>
<keyword evidence="2" id="KW-0645">Protease</keyword>
<evidence type="ECO:0000256" key="4">
    <source>
        <dbReference type="ARBA" id="ARBA00022807"/>
    </source>
</evidence>
<dbReference type="InterPro" id="IPR000169">
    <property type="entry name" value="Pept_cys_AS"/>
</dbReference>
<dbReference type="GO" id="GO:0008234">
    <property type="term" value="F:cysteine-type peptidase activity"/>
    <property type="evidence" value="ECO:0007669"/>
    <property type="project" value="UniProtKB-KW"/>
</dbReference>
<dbReference type="SUPFAM" id="SSF54001">
    <property type="entry name" value="Cysteine proteinases"/>
    <property type="match status" value="1"/>
</dbReference>
<evidence type="ECO:0000256" key="3">
    <source>
        <dbReference type="ARBA" id="ARBA00022801"/>
    </source>
</evidence>
<dbReference type="CDD" id="cd02248">
    <property type="entry name" value="Peptidase_C1A"/>
    <property type="match status" value="1"/>
</dbReference>
<feature type="domain" description="Peptidase C1A papain C-terminal" evidence="10">
    <location>
        <begin position="116"/>
        <end position="601"/>
    </location>
</feature>
<keyword evidence="4" id="KW-0788">Thiol protease</keyword>
<keyword evidence="9" id="KW-0732">Signal</keyword>
<feature type="region of interest" description="Disordered" evidence="7">
    <location>
        <begin position="403"/>
        <end position="636"/>
    </location>
</feature>
<organism evidence="12 13">
    <name type="scientific">Argiope bruennichi</name>
    <name type="common">Wasp spider</name>
    <name type="synonym">Aranea bruennichi</name>
    <dbReference type="NCBI Taxonomy" id="94029"/>
    <lineage>
        <taxon>Eukaryota</taxon>
        <taxon>Metazoa</taxon>
        <taxon>Ecdysozoa</taxon>
        <taxon>Arthropoda</taxon>
        <taxon>Chelicerata</taxon>
        <taxon>Arachnida</taxon>
        <taxon>Araneae</taxon>
        <taxon>Araneomorphae</taxon>
        <taxon>Entelegynae</taxon>
        <taxon>Araneoidea</taxon>
        <taxon>Araneidae</taxon>
        <taxon>Argiope</taxon>
    </lineage>
</organism>
<feature type="compositionally biased region" description="Basic and acidic residues" evidence="7">
    <location>
        <begin position="426"/>
        <end position="436"/>
    </location>
</feature>
<keyword evidence="3" id="KW-0378">Hydrolase</keyword>
<keyword evidence="5" id="KW-0865">Zymogen</keyword>
<proteinExistence type="inferred from homology"/>
<dbReference type="SMART" id="SM00848">
    <property type="entry name" value="Inhibitor_I29"/>
    <property type="match status" value="1"/>
</dbReference>
<dbReference type="PANTHER" id="PTHR12411">
    <property type="entry name" value="CYSTEINE PROTEASE FAMILY C1-RELATED"/>
    <property type="match status" value="1"/>
</dbReference>
<keyword evidence="13" id="KW-1185">Reference proteome</keyword>
<evidence type="ECO:0000259" key="11">
    <source>
        <dbReference type="SMART" id="SM00848"/>
    </source>
</evidence>
<accession>A0A8T0G2W0</accession>
<keyword evidence="8" id="KW-1133">Transmembrane helix</keyword>
<dbReference type="InterPro" id="IPR039417">
    <property type="entry name" value="Peptidase_C1A_papain-like"/>
</dbReference>
<feature type="transmembrane region" description="Helical" evidence="8">
    <location>
        <begin position="642"/>
        <end position="665"/>
    </location>
</feature>
<dbReference type="Pfam" id="PF00112">
    <property type="entry name" value="Peptidase_C1"/>
    <property type="match status" value="1"/>
</dbReference>
<evidence type="ECO:0000256" key="1">
    <source>
        <dbReference type="ARBA" id="ARBA00008455"/>
    </source>
</evidence>
<comment type="similarity">
    <text evidence="1">Belongs to the peptidase C1 family.</text>
</comment>
<dbReference type="SMART" id="SM00645">
    <property type="entry name" value="Pept_C1"/>
    <property type="match status" value="1"/>
</dbReference>
<dbReference type="Pfam" id="PF08246">
    <property type="entry name" value="Inhibitor_I29"/>
    <property type="match status" value="1"/>
</dbReference>
<dbReference type="Proteomes" id="UP000807504">
    <property type="component" value="Unassembled WGS sequence"/>
</dbReference>
<dbReference type="PROSITE" id="PS00639">
    <property type="entry name" value="THIOL_PROTEASE_HIS"/>
    <property type="match status" value="1"/>
</dbReference>
<evidence type="ECO:0000256" key="6">
    <source>
        <dbReference type="ARBA" id="ARBA00023157"/>
    </source>
</evidence>
<reference evidence="12" key="1">
    <citation type="journal article" date="2020" name="bioRxiv">
        <title>Chromosome-level reference genome of the European wasp spider Argiope bruennichi: a resource for studies on range expansion and evolutionary adaptation.</title>
        <authorList>
            <person name="Sheffer M.M."/>
            <person name="Hoppe A."/>
            <person name="Krehenwinkel H."/>
            <person name="Uhl G."/>
            <person name="Kuss A.W."/>
            <person name="Jensen L."/>
            <person name="Jensen C."/>
            <person name="Gillespie R.G."/>
            <person name="Hoff K.J."/>
            <person name="Prost S."/>
        </authorList>
    </citation>
    <scope>NUCLEOTIDE SEQUENCE</scope>
</reference>
<evidence type="ECO:0000256" key="9">
    <source>
        <dbReference type="SAM" id="SignalP"/>
    </source>
</evidence>
<feature type="compositionally biased region" description="Low complexity" evidence="7">
    <location>
        <begin position="461"/>
        <end position="632"/>
    </location>
</feature>
<dbReference type="InterPro" id="IPR025660">
    <property type="entry name" value="Pept_his_AS"/>
</dbReference>
<evidence type="ECO:0000259" key="10">
    <source>
        <dbReference type="SMART" id="SM00645"/>
    </source>
</evidence>
<dbReference type="Gene3D" id="3.90.70.10">
    <property type="entry name" value="Cysteine proteinases"/>
    <property type="match status" value="1"/>
</dbReference>